<evidence type="ECO:0000256" key="8">
    <source>
        <dbReference type="ARBA" id="ARBA00022741"/>
    </source>
</evidence>
<keyword evidence="12" id="KW-0902">Two-component regulatory system</keyword>
<protein>
    <recommendedName>
        <fullName evidence="14">Sensor histidine kinase MtrB</fullName>
        <ecNumber evidence="3">2.7.13.3</ecNumber>
    </recommendedName>
</protein>
<evidence type="ECO:0000256" key="4">
    <source>
        <dbReference type="ARBA" id="ARBA00022475"/>
    </source>
</evidence>
<keyword evidence="5" id="KW-0597">Phosphoprotein</keyword>
<dbReference type="PANTHER" id="PTHR45436:SF5">
    <property type="entry name" value="SENSOR HISTIDINE KINASE TRCS"/>
    <property type="match status" value="1"/>
</dbReference>
<dbReference type="CDD" id="cd06225">
    <property type="entry name" value="HAMP"/>
    <property type="match status" value="1"/>
</dbReference>
<keyword evidence="20" id="KW-1185">Reference proteome</keyword>
<dbReference type="CDD" id="cd00075">
    <property type="entry name" value="HATPase"/>
    <property type="match status" value="1"/>
</dbReference>
<dbReference type="InterPro" id="IPR036890">
    <property type="entry name" value="HATPase_C_sf"/>
</dbReference>
<dbReference type="PRINTS" id="PR00344">
    <property type="entry name" value="BCTRLSENSOR"/>
</dbReference>
<dbReference type="Pfam" id="PF02518">
    <property type="entry name" value="HATPase_c"/>
    <property type="match status" value="1"/>
</dbReference>
<dbReference type="InterPro" id="IPR003660">
    <property type="entry name" value="HAMP_dom"/>
</dbReference>
<sequence length="606" mass="66141">MSTAATPALFGWTSPRSWPRMLLLLWGRSLQFRTILITTVLTAITIAIACLWMALAIQNNLFQSRVDEVQADARRAVDEAQRNLDASEVAGSRAQMQQLWNLVLNDTRRLASTDQIAGFRIEKDPVPLAPADFGFGGLTAEAVSPGLRERVQSQAGFQWWQSIALTDAQGREVPGIIVGQQLRVPSVGAYEIYLAYDLQEEAETLGFVQGTLWGSGIAMVLIVVAILWLVMRALVAPIVEASGTSARLASGDLKVRIPVRGEDELATLGRSFNAMADSIESQIQELAELSLVQQRFVSDVSHELRTPLTTIRLAADILHDRRDEFDSSTARAAELLHTQVARFEELLTDLLEISRYDAGSVQLELEATSLAHLAEDVLESMRQVAEQHGTELRFVAPGGYSPVDMDPRRVRRILRNLLGNAIEHGEGRPIVVTVDSNPSAVAVGVRDYGMGMSPEAAERVFDRFWRADPSRKRTLGGTGLGLSIALGDARLHGGTLAVWSQLGGGTNFVLTLPRKPHDPASPLAELESPLPLEPSDESLHAALGLTQPILTLDVAETHELSDVGEVRDLRDVDGLSGRHTEDRRGDGHRGDGHRGDARHGEKGEPR</sequence>
<dbReference type="EC" id="2.7.13.3" evidence="3"/>
<evidence type="ECO:0000256" key="13">
    <source>
        <dbReference type="ARBA" id="ARBA00023136"/>
    </source>
</evidence>
<evidence type="ECO:0000256" key="15">
    <source>
        <dbReference type="SAM" id="MobiDB-lite"/>
    </source>
</evidence>
<dbReference type="OrthoDB" id="9786919at2"/>
<dbReference type="SUPFAM" id="SSF158472">
    <property type="entry name" value="HAMP domain-like"/>
    <property type="match status" value="1"/>
</dbReference>
<name>A0A4Y9FY95_9MICO</name>
<evidence type="ECO:0000256" key="11">
    <source>
        <dbReference type="ARBA" id="ARBA00022989"/>
    </source>
</evidence>
<dbReference type="SMART" id="SM00387">
    <property type="entry name" value="HATPase_c"/>
    <property type="match status" value="1"/>
</dbReference>
<feature type="domain" description="HAMP" evidence="18">
    <location>
        <begin position="232"/>
        <end position="284"/>
    </location>
</feature>
<evidence type="ECO:0000256" key="6">
    <source>
        <dbReference type="ARBA" id="ARBA00022679"/>
    </source>
</evidence>
<keyword evidence="11 16" id="KW-1133">Transmembrane helix</keyword>
<dbReference type="PANTHER" id="PTHR45436">
    <property type="entry name" value="SENSOR HISTIDINE KINASE YKOH"/>
    <property type="match status" value="1"/>
</dbReference>
<reference evidence="19 20" key="1">
    <citation type="submission" date="2019-03" db="EMBL/GenBank/DDBJ databases">
        <title>Diversity of the mouse oral microbiome.</title>
        <authorList>
            <person name="Joseph S."/>
            <person name="Aduse-Opoku J."/>
            <person name="Curtis M."/>
            <person name="Wade W."/>
            <person name="Hashim A."/>
        </authorList>
    </citation>
    <scope>NUCLEOTIDE SEQUENCE [LARGE SCALE GENOMIC DNA]</scope>
    <source>
        <strain evidence="19 20">P1012</strain>
    </source>
</reference>
<dbReference type="GO" id="GO:0005886">
    <property type="term" value="C:plasma membrane"/>
    <property type="evidence" value="ECO:0007669"/>
    <property type="project" value="UniProtKB-SubCell"/>
</dbReference>
<keyword evidence="8" id="KW-0547">Nucleotide-binding</keyword>
<dbReference type="Gene3D" id="6.10.340.10">
    <property type="match status" value="1"/>
</dbReference>
<evidence type="ECO:0000259" key="18">
    <source>
        <dbReference type="PROSITE" id="PS50885"/>
    </source>
</evidence>
<dbReference type="Proteomes" id="UP000298358">
    <property type="component" value="Unassembled WGS sequence"/>
</dbReference>
<keyword evidence="7 16" id="KW-0812">Transmembrane</keyword>
<accession>A0A4Y9FY95</accession>
<dbReference type="InterPro" id="IPR036097">
    <property type="entry name" value="HisK_dim/P_sf"/>
</dbReference>
<feature type="region of interest" description="Disordered" evidence="15">
    <location>
        <begin position="570"/>
        <end position="606"/>
    </location>
</feature>
<dbReference type="Gene3D" id="1.10.287.130">
    <property type="match status" value="1"/>
</dbReference>
<evidence type="ECO:0000256" key="9">
    <source>
        <dbReference type="ARBA" id="ARBA00022777"/>
    </source>
</evidence>
<dbReference type="InterPro" id="IPR004358">
    <property type="entry name" value="Sig_transdc_His_kin-like_C"/>
</dbReference>
<proteinExistence type="predicted"/>
<dbReference type="SUPFAM" id="SSF47384">
    <property type="entry name" value="Homodimeric domain of signal transducing histidine kinase"/>
    <property type="match status" value="1"/>
</dbReference>
<dbReference type="InterPro" id="IPR047669">
    <property type="entry name" value="MtrAB_MtrB"/>
</dbReference>
<dbReference type="AlphaFoldDB" id="A0A4Y9FY95"/>
<dbReference type="InterPro" id="IPR050428">
    <property type="entry name" value="TCS_sensor_his_kinase"/>
</dbReference>
<evidence type="ECO:0000256" key="5">
    <source>
        <dbReference type="ARBA" id="ARBA00022553"/>
    </source>
</evidence>
<dbReference type="InterPro" id="IPR003661">
    <property type="entry name" value="HisK_dim/P_dom"/>
</dbReference>
<keyword evidence="4" id="KW-1003">Cell membrane</keyword>
<evidence type="ECO:0000259" key="17">
    <source>
        <dbReference type="PROSITE" id="PS50109"/>
    </source>
</evidence>
<dbReference type="InterPro" id="IPR005467">
    <property type="entry name" value="His_kinase_dom"/>
</dbReference>
<dbReference type="Pfam" id="PF00512">
    <property type="entry name" value="HisKA"/>
    <property type="match status" value="1"/>
</dbReference>
<evidence type="ECO:0000256" key="10">
    <source>
        <dbReference type="ARBA" id="ARBA00022840"/>
    </source>
</evidence>
<dbReference type="InterPro" id="IPR003594">
    <property type="entry name" value="HATPase_dom"/>
</dbReference>
<dbReference type="GO" id="GO:0005524">
    <property type="term" value="F:ATP binding"/>
    <property type="evidence" value="ECO:0007669"/>
    <property type="project" value="UniProtKB-KW"/>
</dbReference>
<evidence type="ECO:0000256" key="2">
    <source>
        <dbReference type="ARBA" id="ARBA00004651"/>
    </source>
</evidence>
<dbReference type="Gene3D" id="3.30.565.10">
    <property type="entry name" value="Histidine kinase-like ATPase, C-terminal domain"/>
    <property type="match status" value="1"/>
</dbReference>
<keyword evidence="13 16" id="KW-0472">Membrane</keyword>
<feature type="domain" description="Histidine kinase" evidence="17">
    <location>
        <begin position="299"/>
        <end position="516"/>
    </location>
</feature>
<dbReference type="CDD" id="cd00082">
    <property type="entry name" value="HisKA"/>
    <property type="match status" value="1"/>
</dbReference>
<dbReference type="SUPFAM" id="SSF55874">
    <property type="entry name" value="ATPase domain of HSP90 chaperone/DNA topoisomerase II/histidine kinase"/>
    <property type="match status" value="1"/>
</dbReference>
<evidence type="ECO:0000256" key="16">
    <source>
        <dbReference type="SAM" id="Phobius"/>
    </source>
</evidence>
<evidence type="ECO:0000313" key="19">
    <source>
        <dbReference type="EMBL" id="TFU34437.1"/>
    </source>
</evidence>
<dbReference type="Pfam" id="PF00672">
    <property type="entry name" value="HAMP"/>
    <property type="match status" value="1"/>
</dbReference>
<dbReference type="EMBL" id="SPQB01000002">
    <property type="protein sequence ID" value="TFU34437.1"/>
    <property type="molecule type" value="Genomic_DNA"/>
</dbReference>
<dbReference type="NCBIfam" id="NF040691">
    <property type="entry name" value="MtrAB_MtrB"/>
    <property type="match status" value="1"/>
</dbReference>
<feature type="transmembrane region" description="Helical" evidence="16">
    <location>
        <begin position="30"/>
        <end position="55"/>
    </location>
</feature>
<keyword evidence="6" id="KW-0808">Transferase</keyword>
<dbReference type="FunFam" id="1.10.287.130:FF:000010">
    <property type="entry name" value="Two-component sensor histidine kinase"/>
    <property type="match status" value="1"/>
</dbReference>
<evidence type="ECO:0000256" key="3">
    <source>
        <dbReference type="ARBA" id="ARBA00012438"/>
    </source>
</evidence>
<comment type="catalytic activity">
    <reaction evidence="1">
        <text>ATP + protein L-histidine = ADP + protein N-phospho-L-histidine.</text>
        <dbReference type="EC" id="2.7.13.3"/>
    </reaction>
</comment>
<evidence type="ECO:0000256" key="7">
    <source>
        <dbReference type="ARBA" id="ARBA00022692"/>
    </source>
</evidence>
<dbReference type="SMART" id="SM00304">
    <property type="entry name" value="HAMP"/>
    <property type="match status" value="1"/>
</dbReference>
<comment type="subcellular location">
    <subcellularLocation>
        <location evidence="2">Cell membrane</location>
        <topology evidence="2">Multi-pass membrane protein</topology>
    </subcellularLocation>
</comment>
<dbReference type="GO" id="GO:0000155">
    <property type="term" value="F:phosphorelay sensor kinase activity"/>
    <property type="evidence" value="ECO:0007669"/>
    <property type="project" value="InterPro"/>
</dbReference>
<feature type="transmembrane region" description="Helical" evidence="16">
    <location>
        <begin position="212"/>
        <end position="231"/>
    </location>
</feature>
<evidence type="ECO:0000256" key="1">
    <source>
        <dbReference type="ARBA" id="ARBA00000085"/>
    </source>
</evidence>
<evidence type="ECO:0000256" key="12">
    <source>
        <dbReference type="ARBA" id="ARBA00023012"/>
    </source>
</evidence>
<keyword evidence="10" id="KW-0067">ATP-binding</keyword>
<evidence type="ECO:0000256" key="14">
    <source>
        <dbReference type="ARBA" id="ARBA00035305"/>
    </source>
</evidence>
<organism evidence="19 20">
    <name type="scientific">Microbacterium paludicola</name>
    <dbReference type="NCBI Taxonomy" id="300019"/>
    <lineage>
        <taxon>Bacteria</taxon>
        <taxon>Bacillati</taxon>
        <taxon>Actinomycetota</taxon>
        <taxon>Actinomycetes</taxon>
        <taxon>Micrococcales</taxon>
        <taxon>Microbacteriaceae</taxon>
        <taxon>Microbacterium</taxon>
    </lineage>
</organism>
<dbReference type="FunFam" id="3.30.565.10:FF:000013">
    <property type="entry name" value="Two-component sensor histidine kinase"/>
    <property type="match status" value="1"/>
</dbReference>
<dbReference type="PROSITE" id="PS50109">
    <property type="entry name" value="HIS_KIN"/>
    <property type="match status" value="1"/>
</dbReference>
<dbReference type="RefSeq" id="WP_135112615.1">
    <property type="nucleotide sequence ID" value="NZ_JADGLL010000002.1"/>
</dbReference>
<comment type="caution">
    <text evidence="19">The sequence shown here is derived from an EMBL/GenBank/DDBJ whole genome shotgun (WGS) entry which is preliminary data.</text>
</comment>
<evidence type="ECO:0000313" key="20">
    <source>
        <dbReference type="Proteomes" id="UP000298358"/>
    </source>
</evidence>
<dbReference type="SMART" id="SM00388">
    <property type="entry name" value="HisKA"/>
    <property type="match status" value="1"/>
</dbReference>
<keyword evidence="9 19" id="KW-0418">Kinase</keyword>
<dbReference type="PROSITE" id="PS50885">
    <property type="entry name" value="HAMP"/>
    <property type="match status" value="1"/>
</dbReference>
<gene>
    <name evidence="19" type="ORF">E4U02_01985</name>
</gene>